<dbReference type="AlphaFoldDB" id="A0A923GMC0"/>
<dbReference type="EMBL" id="JABWRP010000017">
    <property type="protein sequence ID" value="MBC3472688.1"/>
    <property type="molecule type" value="Genomic_DNA"/>
</dbReference>
<reference evidence="1" key="2">
    <citation type="submission" date="2020-07" db="EMBL/GenBank/DDBJ databases">
        <authorList>
            <person name="Lood C."/>
            <person name="Girard L."/>
        </authorList>
    </citation>
    <scope>NUCLEOTIDE SEQUENCE</scope>
    <source>
        <strain evidence="1">RW4S2</strain>
    </source>
</reference>
<accession>A0A923GMC0</accession>
<reference evidence="1 3" key="1">
    <citation type="journal article" date="2020" name="Microorganisms">
        <title>Reliable Identification of Environmental Pseudomonas Isolates Using the rpoD Gene.</title>
        <authorList>
            <consortium name="The Broad Institute Genome Sequencing Platform"/>
            <person name="Girard L."/>
            <person name="Lood C."/>
            <person name="Rokni-Zadeh H."/>
            <person name="van Noort V."/>
            <person name="Lavigne R."/>
            <person name="De Mot R."/>
        </authorList>
    </citation>
    <scope>NUCLEOTIDE SEQUENCE</scope>
    <source>
        <strain evidence="1 3">RW4S2</strain>
    </source>
</reference>
<sequence>MKFTYCARNGLQVFAGIRARNDVRARLGLPYRIFAKTTFSENSTDAFGGVLLQAWYDKNDYVTGVQLYEPEARFEFRGQSILGASVREVERALQGLNAHYEFEEDGSGLKLLADGLELGLYAPDAKDDKEAKVEAVYIPIPRLMDDDAAFSTQR</sequence>
<name>A0A923GMC0_9PSED</name>
<dbReference type="RefSeq" id="WP_186603690.1">
    <property type="nucleotide sequence ID" value="NZ_JABWRP020000013.1"/>
</dbReference>
<comment type="caution">
    <text evidence="1">The sequence shown here is derived from an EMBL/GenBank/DDBJ whole genome shotgun (WGS) entry which is preliminary data.</text>
</comment>
<reference evidence="2" key="3">
    <citation type="submission" date="2021-06" db="EMBL/GenBank/DDBJ databases">
        <title>Updating the genus Pseudomonas: Description of 43 new species and partition of the Pseudomonas putida group.</title>
        <authorList>
            <person name="Girard L."/>
            <person name="Lood C."/>
            <person name="Vandamme P."/>
            <person name="Rokni-Zadeh H."/>
            <person name="Van Noort V."/>
            <person name="Hofte M."/>
            <person name="Lavigne R."/>
            <person name="De Mot R."/>
        </authorList>
    </citation>
    <scope>NUCLEOTIDE SEQUENCE</scope>
    <source>
        <strain evidence="2">RW4S2</strain>
    </source>
</reference>
<evidence type="ECO:0000313" key="3">
    <source>
        <dbReference type="Proteomes" id="UP000628137"/>
    </source>
</evidence>
<keyword evidence="3" id="KW-1185">Reference proteome</keyword>
<dbReference type="EMBL" id="JABWRP020000013">
    <property type="protein sequence ID" value="MBV4542867.1"/>
    <property type="molecule type" value="Genomic_DNA"/>
</dbReference>
<protein>
    <submittedName>
        <fullName evidence="1">Uncharacterized protein</fullName>
    </submittedName>
</protein>
<proteinExistence type="predicted"/>
<organism evidence="1">
    <name type="scientific">Pseudomonas vlassakiae</name>
    <dbReference type="NCBI Taxonomy" id="485888"/>
    <lineage>
        <taxon>Bacteria</taxon>
        <taxon>Pseudomonadati</taxon>
        <taxon>Pseudomonadota</taxon>
        <taxon>Gammaproteobacteria</taxon>
        <taxon>Pseudomonadales</taxon>
        <taxon>Pseudomonadaceae</taxon>
        <taxon>Pseudomonas</taxon>
    </lineage>
</organism>
<evidence type="ECO:0000313" key="1">
    <source>
        <dbReference type="EMBL" id="MBC3472688.1"/>
    </source>
</evidence>
<dbReference type="Proteomes" id="UP000628137">
    <property type="component" value="Unassembled WGS sequence"/>
</dbReference>
<evidence type="ECO:0000313" key="2">
    <source>
        <dbReference type="EMBL" id="MBV4542867.1"/>
    </source>
</evidence>
<gene>
    <name evidence="2" type="ORF">HU738_017615</name>
    <name evidence="1" type="ORF">HU738_19210</name>
</gene>